<dbReference type="InterPro" id="IPR009057">
    <property type="entry name" value="Homeodomain-like_sf"/>
</dbReference>
<feature type="compositionally biased region" description="Polar residues" evidence="7">
    <location>
        <begin position="50"/>
        <end position="75"/>
    </location>
</feature>
<protein>
    <recommendedName>
        <fullName evidence="8">HTH myb-type domain-containing protein</fullName>
    </recommendedName>
</protein>
<keyword evidence="10" id="KW-1185">Reference proteome</keyword>
<reference evidence="9" key="1">
    <citation type="submission" date="2024-03" db="EMBL/GenBank/DDBJ databases">
        <authorList>
            <consortium name="ELIXIR-Norway"/>
            <consortium name="Elixir Norway"/>
        </authorList>
    </citation>
    <scope>NUCLEOTIDE SEQUENCE</scope>
</reference>
<keyword evidence="6" id="KW-0539">Nucleus</keyword>
<evidence type="ECO:0000256" key="4">
    <source>
        <dbReference type="ARBA" id="ARBA00023015"/>
    </source>
</evidence>
<gene>
    <name evidence="9" type="ORF">CSSPJE1EN2_LOCUS6839</name>
</gene>
<comment type="subcellular location">
    <subcellularLocation>
        <location evidence="1">Nucleus</location>
    </subcellularLocation>
</comment>
<feature type="compositionally biased region" description="Polar residues" evidence="7">
    <location>
        <begin position="398"/>
        <end position="409"/>
    </location>
</feature>
<dbReference type="Pfam" id="PF00249">
    <property type="entry name" value="Myb_DNA-binding"/>
    <property type="match status" value="1"/>
</dbReference>
<dbReference type="PROSITE" id="PS51294">
    <property type="entry name" value="HTH_MYB"/>
    <property type="match status" value="1"/>
</dbReference>
<dbReference type="EMBL" id="OZ023715">
    <property type="protein sequence ID" value="CAK9863844.1"/>
    <property type="molecule type" value="Genomic_DNA"/>
</dbReference>
<evidence type="ECO:0000313" key="9">
    <source>
        <dbReference type="EMBL" id="CAK9863844.1"/>
    </source>
</evidence>
<accession>A0ABP1AMR8</accession>
<evidence type="ECO:0000256" key="2">
    <source>
        <dbReference type="ARBA" id="ARBA00022473"/>
    </source>
</evidence>
<proteinExistence type="predicted"/>
<dbReference type="Proteomes" id="UP001497522">
    <property type="component" value="Chromosome 14"/>
</dbReference>
<dbReference type="InterPro" id="IPR006447">
    <property type="entry name" value="Myb_dom_plants"/>
</dbReference>
<dbReference type="Gene3D" id="1.10.10.60">
    <property type="entry name" value="Homeodomain-like"/>
    <property type="match status" value="1"/>
</dbReference>
<evidence type="ECO:0000313" key="10">
    <source>
        <dbReference type="Proteomes" id="UP001497522"/>
    </source>
</evidence>
<feature type="domain" description="HTH myb-type" evidence="8">
    <location>
        <begin position="105"/>
        <end position="165"/>
    </location>
</feature>
<dbReference type="InterPro" id="IPR017930">
    <property type="entry name" value="Myb_dom"/>
</dbReference>
<name>A0ABP1AMR8_9BRYO</name>
<evidence type="ECO:0000256" key="6">
    <source>
        <dbReference type="ARBA" id="ARBA00023242"/>
    </source>
</evidence>
<feature type="region of interest" description="Disordered" evidence="7">
    <location>
        <begin position="584"/>
        <end position="605"/>
    </location>
</feature>
<evidence type="ECO:0000256" key="3">
    <source>
        <dbReference type="ARBA" id="ARBA00022782"/>
    </source>
</evidence>
<evidence type="ECO:0000256" key="5">
    <source>
        <dbReference type="ARBA" id="ARBA00023163"/>
    </source>
</evidence>
<keyword evidence="2" id="KW-0217">Developmental protein</keyword>
<feature type="region of interest" description="Disordered" evidence="7">
    <location>
        <begin position="1"/>
        <end position="95"/>
    </location>
</feature>
<dbReference type="PANTHER" id="PTHR31496">
    <property type="entry name" value="TRANSCRIPTION FACTOR KAN2-RELATED"/>
    <property type="match status" value="1"/>
</dbReference>
<dbReference type="SUPFAM" id="SSF46689">
    <property type="entry name" value="Homeodomain-like"/>
    <property type="match status" value="1"/>
</dbReference>
<dbReference type="PANTHER" id="PTHR31496:SF3">
    <property type="entry name" value="TRANSCRIPTION REPRESSOR KAN1"/>
    <property type="match status" value="1"/>
</dbReference>
<keyword evidence="4" id="KW-0805">Transcription regulation</keyword>
<evidence type="ECO:0000259" key="8">
    <source>
        <dbReference type="PROSITE" id="PS51294"/>
    </source>
</evidence>
<feature type="compositionally biased region" description="Polar residues" evidence="7">
    <location>
        <begin position="31"/>
        <end position="41"/>
    </location>
</feature>
<dbReference type="NCBIfam" id="TIGR01557">
    <property type="entry name" value="myb_SHAQKYF"/>
    <property type="match status" value="1"/>
</dbReference>
<keyword evidence="3" id="KW-0221">Differentiation</keyword>
<feature type="region of interest" description="Disordered" evidence="7">
    <location>
        <begin position="393"/>
        <end position="415"/>
    </location>
</feature>
<dbReference type="InterPro" id="IPR001005">
    <property type="entry name" value="SANT/Myb"/>
</dbReference>
<evidence type="ECO:0000256" key="7">
    <source>
        <dbReference type="SAM" id="MobiDB-lite"/>
    </source>
</evidence>
<feature type="compositionally biased region" description="Polar residues" evidence="7">
    <location>
        <begin position="584"/>
        <end position="597"/>
    </location>
</feature>
<organism evidence="9 10">
    <name type="scientific">Sphagnum jensenii</name>
    <dbReference type="NCBI Taxonomy" id="128206"/>
    <lineage>
        <taxon>Eukaryota</taxon>
        <taxon>Viridiplantae</taxon>
        <taxon>Streptophyta</taxon>
        <taxon>Embryophyta</taxon>
        <taxon>Bryophyta</taxon>
        <taxon>Sphagnophytina</taxon>
        <taxon>Sphagnopsida</taxon>
        <taxon>Sphagnales</taxon>
        <taxon>Sphagnaceae</taxon>
        <taxon>Sphagnum</taxon>
    </lineage>
</organism>
<evidence type="ECO:0000256" key="1">
    <source>
        <dbReference type="ARBA" id="ARBA00004123"/>
    </source>
</evidence>
<sequence length="761" mass="81799">MQSTEECSNGCVEEEKCAGGGHGIKSRSKSTPHITAAVSSSGEDHEYVVEQSSESHNTTTAAGGPSSPVSAENQGCQGGSTSSAAAGGAAGSCRPGGTTVRQYMRSKMPRLRWTTDLHHCFVHAVERLGGQERATPKLVLQLMEVKGLTIAHVKSHLQMYRSMKNDEIGQISGRLAAAVAHNDDQRFEFRDTDSDGTVCCSLQLMNPASRRFHPFVHEPGQTSCADRDRDSAAVMTGQQLPAAGALNTQPGHDTGEFSAHADRIMIHDFLRHPAGAAPGVIVQRHESAGLAEVDQHLTMSLRQNGPREWVIPARPAPAAAVATESLQTRAAPTGVLRDWPHHSGEAKNDTITNWDGARGEHQQARALTAAVPAGITLPGHSIDLRTQLDEWSRKPSPSLLSADSWNQRQQRGRRPALTHVEAGAAGGGEQMHQFSRVAGAHHDEISMHHQLLHHPTLDHVGVPEPAGGSDSWTKKQRMLQQVESCCKWERWRSSDHHEALPRMEWGPKATFAHCGGSAAHAMASTASSVASPLQFRQLIDCSCGSRSVHGEEQQRAPRGLAGELAAGAAAGGDCSTSGSWHMSEMQQKLGLTQSQIRSNDKQAGSAENYYKSRFSGADQLPAREQPLKPACRALQQPIPKMSLESGRFWRQAAAGSLQQQQSTEPQVIDCNQLQLLADNQPELDCNTTSLSLSPYSSRTKSYSPPAAASWITRSLSLPPGITSNEDSDCLSLQHISRESGAVQQVPPKGITLDLTMSIGGP</sequence>
<dbReference type="InterPro" id="IPR044847">
    <property type="entry name" value="KAN_fam"/>
</dbReference>
<keyword evidence="5" id="KW-0804">Transcription</keyword>